<evidence type="ECO:0000259" key="1">
    <source>
        <dbReference type="SMART" id="SM00306"/>
    </source>
</evidence>
<dbReference type="InterPro" id="IPR030934">
    <property type="entry name" value="Intein_C"/>
</dbReference>
<accession>A0A4Q1KWZ8</accession>
<dbReference type="InterPro" id="IPR003587">
    <property type="entry name" value="Hint_dom_N"/>
</dbReference>
<dbReference type="SUPFAM" id="SSF51294">
    <property type="entry name" value="Hedgehog/intein (Hint) domain"/>
    <property type="match status" value="1"/>
</dbReference>
<dbReference type="Pfam" id="PF07591">
    <property type="entry name" value="PT-HINT"/>
    <property type="match status" value="1"/>
</dbReference>
<proteinExistence type="predicted"/>
<comment type="caution">
    <text evidence="2">The sequence shown here is derived from an EMBL/GenBank/DDBJ whole genome shotgun (WGS) entry which is preliminary data.</text>
</comment>
<keyword evidence="3" id="KW-1185">Reference proteome</keyword>
<dbReference type="Gene3D" id="2.170.16.10">
    <property type="entry name" value="Hedgehog/Intein (Hint) domain"/>
    <property type="match status" value="1"/>
</dbReference>
<dbReference type="EMBL" id="SBKQ01000002">
    <property type="protein sequence ID" value="RXR34833.1"/>
    <property type="molecule type" value="Genomic_DNA"/>
</dbReference>
<feature type="domain" description="Hint" evidence="1">
    <location>
        <begin position="81"/>
        <end position="176"/>
    </location>
</feature>
<dbReference type="OrthoDB" id="9765204at2"/>
<dbReference type="CDD" id="cd00081">
    <property type="entry name" value="Hint"/>
    <property type="match status" value="1"/>
</dbReference>
<dbReference type="InterPro" id="IPR036844">
    <property type="entry name" value="Hint_dom_sf"/>
</dbReference>
<dbReference type="NCBIfam" id="TIGR01443">
    <property type="entry name" value="intein_Cterm"/>
    <property type="match status" value="1"/>
</dbReference>
<dbReference type="RefSeq" id="WP_129463240.1">
    <property type="nucleotide sequence ID" value="NZ_SBKQ01000002.1"/>
</dbReference>
<name>A0A4Q1KWZ8_9FLAO</name>
<dbReference type="Proteomes" id="UP000289734">
    <property type="component" value="Unassembled WGS sequence"/>
</dbReference>
<evidence type="ECO:0000313" key="3">
    <source>
        <dbReference type="Proteomes" id="UP000289734"/>
    </source>
</evidence>
<dbReference type="AlphaFoldDB" id="A0A4Q1KWZ8"/>
<protein>
    <recommendedName>
        <fullName evidence="1">Hint domain-containing protein</fullName>
    </recommendedName>
</protein>
<gene>
    <name evidence="2" type="ORF">EQG68_02690</name>
</gene>
<evidence type="ECO:0000313" key="2">
    <source>
        <dbReference type="EMBL" id="RXR34833.1"/>
    </source>
</evidence>
<dbReference type="SMART" id="SM00306">
    <property type="entry name" value="HintN"/>
    <property type="match status" value="1"/>
</dbReference>
<sequence>MYVSVGVSATKKIAEGLERLLKNPKATVDDWMDYFKKRKKEDFDEKPVNKALDDVEKLKIAQKMWDEFEYKYLLEIPPSKKPCFLAGTMVKTEKGLVAIEKIEQGLKVLSYNFENQKTEYQTVLQTFSNYAEKYIEIHTETEQLKVTGAHLFYIPSDKKWIAASQLKLDMQLIDSKQNLVAIKKLEIIKEKVQTYNLEVAQNHNYYVGEQQSILTHNDSKKLKFTSEIIYQFNFYEYYDVDNKPTYVGQTTQELTKRADQHTQDYKKHPQKKQFIGVSETLPKEIRINGIKGPHKMTPFESALTEMYELNVRGGKRVDNKGLFNKKNPVSERSFERIKKDFPSFNPCRFYV</sequence>
<organism evidence="2 3">
    <name type="scientific">Flavobacterium piscinae</name>
    <dbReference type="NCBI Taxonomy" id="2506424"/>
    <lineage>
        <taxon>Bacteria</taxon>
        <taxon>Pseudomonadati</taxon>
        <taxon>Bacteroidota</taxon>
        <taxon>Flavobacteriia</taxon>
        <taxon>Flavobacteriales</taxon>
        <taxon>Flavobacteriaceae</taxon>
        <taxon>Flavobacterium</taxon>
    </lineage>
</organism>
<reference evidence="3" key="1">
    <citation type="submission" date="2019-01" db="EMBL/GenBank/DDBJ databases">
        <title>Cytophagaceae bacterium strain CAR-16.</title>
        <authorList>
            <person name="Chen W.-M."/>
        </authorList>
    </citation>
    <scope>NUCLEOTIDE SEQUENCE [LARGE SCALE GENOMIC DNA]</scope>
    <source>
        <strain evidence="3">ICH-30</strain>
    </source>
</reference>